<gene>
    <name evidence="3" type="ORF">C7K25_10460</name>
</gene>
<evidence type="ECO:0000256" key="1">
    <source>
        <dbReference type="SAM" id="MobiDB-lite"/>
    </source>
</evidence>
<dbReference type="Gene3D" id="1.10.260.40">
    <property type="entry name" value="lambda repressor-like DNA-binding domains"/>
    <property type="match status" value="1"/>
</dbReference>
<proteinExistence type="predicted"/>
<feature type="domain" description="HTH cro/C1-type" evidence="2">
    <location>
        <begin position="17"/>
        <end position="59"/>
    </location>
</feature>
<evidence type="ECO:0000313" key="3">
    <source>
        <dbReference type="EMBL" id="MDJ1371784.1"/>
    </source>
</evidence>
<dbReference type="RefSeq" id="WP_035732959.1">
    <property type="nucleotide sequence ID" value="NZ_CP028426.1"/>
</dbReference>
<reference evidence="3" key="2">
    <citation type="journal article" date="2022" name="Sci. Rep.">
        <title>In silico prediction of the enzymes involved in the degradation of the herbicide molinate by Gulosibacter molinativorax ON4T.</title>
        <authorList>
            <person name="Lopes A.R."/>
            <person name="Bunin E."/>
            <person name="Viana A.T."/>
            <person name="Froufe H."/>
            <person name="Munoz-Merida A."/>
            <person name="Pinho D."/>
            <person name="Figueiredo J."/>
            <person name="Barroso C."/>
            <person name="Vaz-Moreira I."/>
            <person name="Bellanger X."/>
            <person name="Egas C."/>
            <person name="Nunes O.C."/>
        </authorList>
    </citation>
    <scope>NUCLEOTIDE SEQUENCE</scope>
    <source>
        <strain evidence="3">ON4</strain>
    </source>
</reference>
<dbReference type="InterPro" id="IPR010982">
    <property type="entry name" value="Lambda_DNA-bd_dom_sf"/>
</dbReference>
<dbReference type="Proteomes" id="UP001170379">
    <property type="component" value="Unassembled WGS sequence"/>
</dbReference>
<evidence type="ECO:0000313" key="4">
    <source>
        <dbReference type="Proteomes" id="UP001170379"/>
    </source>
</evidence>
<comment type="caution">
    <text evidence="3">The sequence shown here is derived from an EMBL/GenBank/DDBJ whole genome shotgun (WGS) entry which is preliminary data.</text>
</comment>
<dbReference type="Pfam" id="PF01381">
    <property type="entry name" value="HTH_3"/>
    <property type="match status" value="1"/>
</dbReference>
<dbReference type="InterPro" id="IPR001387">
    <property type="entry name" value="Cro/C1-type_HTH"/>
</dbReference>
<keyword evidence="4" id="KW-1185">Reference proteome</keyword>
<dbReference type="SUPFAM" id="SSF47413">
    <property type="entry name" value="lambda repressor-like DNA-binding domains"/>
    <property type="match status" value="1"/>
</dbReference>
<evidence type="ECO:0000259" key="2">
    <source>
        <dbReference type="PROSITE" id="PS50943"/>
    </source>
</evidence>
<dbReference type="PROSITE" id="PS50943">
    <property type="entry name" value="HTH_CROC1"/>
    <property type="match status" value="1"/>
</dbReference>
<feature type="region of interest" description="Disordered" evidence="1">
    <location>
        <begin position="138"/>
        <end position="157"/>
    </location>
</feature>
<accession>A0ABT7C993</accession>
<name>A0ABT7C993_9MICO</name>
<protein>
    <submittedName>
        <fullName evidence="3">XRE family transcriptional regulator</fullName>
    </submittedName>
</protein>
<dbReference type="EMBL" id="PXVD01000016">
    <property type="protein sequence ID" value="MDJ1371784.1"/>
    <property type="molecule type" value="Genomic_DNA"/>
</dbReference>
<dbReference type="CDD" id="cd00093">
    <property type="entry name" value="HTH_XRE"/>
    <property type="match status" value="1"/>
</dbReference>
<sequence>MTYNTWLSIHTNGASTRDIAAKADVAQSTLSRQLSGSSSLDAALVVKIARAYNLSVLDALVAAGFITSEEANIPPIAAALESASDVEIAREILRRAEDSEQMGLPVSEAARARSEYDGNVIPADSRFSMPVSVLADLEGEPYAADTRRDHEDDPIED</sequence>
<organism evidence="3 4">
    <name type="scientific">Gulosibacter molinativorax</name>
    <dbReference type="NCBI Taxonomy" id="256821"/>
    <lineage>
        <taxon>Bacteria</taxon>
        <taxon>Bacillati</taxon>
        <taxon>Actinomycetota</taxon>
        <taxon>Actinomycetes</taxon>
        <taxon>Micrococcales</taxon>
        <taxon>Microbacteriaceae</taxon>
        <taxon>Gulosibacter</taxon>
    </lineage>
</organism>
<reference evidence="3" key="1">
    <citation type="submission" date="2018-03" db="EMBL/GenBank/DDBJ databases">
        <authorList>
            <person name="Nunes O.C."/>
            <person name="Lopes A.R."/>
            <person name="Froufe H."/>
            <person name="Munoz-Merida A."/>
            <person name="Barroso C."/>
            <person name="Egas C."/>
        </authorList>
    </citation>
    <scope>NUCLEOTIDE SEQUENCE</scope>
    <source>
        <strain evidence="3">ON4</strain>
    </source>
</reference>